<proteinExistence type="predicted"/>
<evidence type="ECO:0000313" key="5">
    <source>
        <dbReference type="EMBL" id="TDD80549.1"/>
    </source>
</evidence>
<dbReference type="GO" id="GO:0043200">
    <property type="term" value="P:response to amino acid"/>
    <property type="evidence" value="ECO:0007669"/>
    <property type="project" value="TreeGrafter"/>
</dbReference>
<dbReference type="InterPro" id="IPR011008">
    <property type="entry name" value="Dimeric_a/b-barrel"/>
</dbReference>
<dbReference type="InterPro" id="IPR036390">
    <property type="entry name" value="WH_DNA-bd_sf"/>
</dbReference>
<evidence type="ECO:0000256" key="1">
    <source>
        <dbReference type="ARBA" id="ARBA00023015"/>
    </source>
</evidence>
<evidence type="ECO:0000259" key="4">
    <source>
        <dbReference type="PROSITE" id="PS50956"/>
    </source>
</evidence>
<evidence type="ECO:0000313" key="6">
    <source>
        <dbReference type="Proteomes" id="UP000294723"/>
    </source>
</evidence>
<evidence type="ECO:0000256" key="3">
    <source>
        <dbReference type="ARBA" id="ARBA00023163"/>
    </source>
</evidence>
<dbReference type="InterPro" id="IPR019888">
    <property type="entry name" value="Tscrpt_reg_AsnC-like"/>
</dbReference>
<protein>
    <submittedName>
        <fullName evidence="5">Lrp/AsnC family transcriptional regulator</fullName>
    </submittedName>
</protein>
<feature type="domain" description="HTH asnC-type" evidence="4">
    <location>
        <begin position="176"/>
        <end position="236"/>
    </location>
</feature>
<dbReference type="SUPFAM" id="SSF46785">
    <property type="entry name" value="Winged helix' DNA-binding domain"/>
    <property type="match status" value="2"/>
</dbReference>
<dbReference type="AlphaFoldDB" id="A0A4R5B6P7"/>
<dbReference type="EMBL" id="SMLA01000094">
    <property type="protein sequence ID" value="TDD80549.1"/>
    <property type="molecule type" value="Genomic_DNA"/>
</dbReference>
<dbReference type="PRINTS" id="PR00033">
    <property type="entry name" value="HTHASNC"/>
</dbReference>
<keyword evidence="3" id="KW-0804">Transcription</keyword>
<dbReference type="PANTHER" id="PTHR30154">
    <property type="entry name" value="LEUCINE-RESPONSIVE REGULATORY PROTEIN"/>
    <property type="match status" value="1"/>
</dbReference>
<dbReference type="PANTHER" id="PTHR30154:SF34">
    <property type="entry name" value="TRANSCRIPTIONAL REGULATOR AZLB"/>
    <property type="match status" value="1"/>
</dbReference>
<dbReference type="InterPro" id="IPR019887">
    <property type="entry name" value="Tscrpt_reg_AsnC/Lrp_C"/>
</dbReference>
<dbReference type="PROSITE" id="PS50956">
    <property type="entry name" value="HTH_ASNC_2"/>
    <property type="match status" value="1"/>
</dbReference>
<evidence type="ECO:0000256" key="2">
    <source>
        <dbReference type="ARBA" id="ARBA00023125"/>
    </source>
</evidence>
<dbReference type="RefSeq" id="WP_132686735.1">
    <property type="nucleotide sequence ID" value="NZ_SMLA01000094.1"/>
</dbReference>
<dbReference type="Gene3D" id="3.30.70.920">
    <property type="match status" value="2"/>
</dbReference>
<reference evidence="5 6" key="1">
    <citation type="submission" date="2019-03" db="EMBL/GenBank/DDBJ databases">
        <title>Draft genome sequences of novel Actinobacteria.</title>
        <authorList>
            <person name="Sahin N."/>
            <person name="Ay H."/>
            <person name="Saygin H."/>
        </authorList>
    </citation>
    <scope>NUCLEOTIDE SEQUENCE [LARGE SCALE GENOMIC DNA]</scope>
    <source>
        <strain evidence="5 6">5K548</strain>
    </source>
</reference>
<keyword evidence="1" id="KW-0805">Transcription regulation</keyword>
<dbReference type="Gene3D" id="1.10.10.10">
    <property type="entry name" value="Winged helix-like DNA-binding domain superfamily/Winged helix DNA-binding domain"/>
    <property type="match status" value="2"/>
</dbReference>
<dbReference type="InterPro" id="IPR000485">
    <property type="entry name" value="AsnC-type_HTH_dom"/>
</dbReference>
<organism evidence="5 6">
    <name type="scientific">Saccharopolyspora karakumensis</name>
    <dbReference type="NCBI Taxonomy" id="2530386"/>
    <lineage>
        <taxon>Bacteria</taxon>
        <taxon>Bacillati</taxon>
        <taxon>Actinomycetota</taxon>
        <taxon>Actinomycetes</taxon>
        <taxon>Pseudonocardiales</taxon>
        <taxon>Pseudonocardiaceae</taxon>
        <taxon>Saccharopolyspora</taxon>
    </lineage>
</organism>
<dbReference type="GO" id="GO:0043565">
    <property type="term" value="F:sequence-specific DNA binding"/>
    <property type="evidence" value="ECO:0007669"/>
    <property type="project" value="InterPro"/>
</dbReference>
<dbReference type="SMART" id="SM00344">
    <property type="entry name" value="HTH_ASNC"/>
    <property type="match status" value="2"/>
</dbReference>
<keyword evidence="6" id="KW-1185">Reference proteome</keyword>
<dbReference type="Pfam" id="PF01037">
    <property type="entry name" value="AsnC_trans_reg"/>
    <property type="match status" value="2"/>
</dbReference>
<accession>A0A4R5B6P7</accession>
<gene>
    <name evidence="5" type="ORF">E1202_30295</name>
</gene>
<comment type="caution">
    <text evidence="5">The sequence shown here is derived from an EMBL/GenBank/DDBJ whole genome shotgun (WGS) entry which is preliminary data.</text>
</comment>
<keyword evidence="2" id="KW-0238">DNA-binding</keyword>
<dbReference type="Pfam" id="PF13404">
    <property type="entry name" value="HTH_AsnC-type"/>
    <property type="match status" value="2"/>
</dbReference>
<dbReference type="Proteomes" id="UP000294723">
    <property type="component" value="Unassembled WGS sequence"/>
</dbReference>
<dbReference type="SUPFAM" id="SSF54909">
    <property type="entry name" value="Dimeric alpha+beta barrel"/>
    <property type="match status" value="2"/>
</dbReference>
<dbReference type="GO" id="GO:0005829">
    <property type="term" value="C:cytosol"/>
    <property type="evidence" value="ECO:0007669"/>
    <property type="project" value="TreeGrafter"/>
</dbReference>
<name>A0A4R5B6P7_9PSEU</name>
<dbReference type="InterPro" id="IPR036388">
    <property type="entry name" value="WH-like_DNA-bd_sf"/>
</dbReference>
<sequence length="351" mass="38399">MQDSSSLDELDLALVNAVQIAPRASWQVIGSVVGVDASTVARRWGRITEQGLVWVTAHARIAEPSAFVLGCVEVRCRPDERDRLAVLLARMPQVVSVHQVGSGRDLLVLLNSRSLPALSRFVLDELSHQPGVRRTSVHAATAIFGEGEHWRLNALSPAQRAELARHALPRGRQGVLTEQDRDLMVALSVDARRSVAELAAVTGASVSTARRRVARLVDQGLVSIRCEVAQSLTGWPVSAIFWANVPAGQLAEVGRALAKVPEVRFCAAVTGEHNLVMIVWLRSPEDCQHVEERLAADFPSLSLAERAITLRQPKRQSRLLDDWGRCTEVVPTDPWAELHLPVGRMGAGAWR</sequence>